<name>A0A225SQ67_9BURK</name>
<dbReference type="GO" id="GO:0042918">
    <property type="term" value="P:alkanesulfonate transmembrane transport"/>
    <property type="evidence" value="ECO:0007669"/>
    <property type="project" value="UniProtKB-ARBA"/>
</dbReference>
<evidence type="ECO:0000256" key="3">
    <source>
        <dbReference type="ARBA" id="ARBA00022475"/>
    </source>
</evidence>
<feature type="domain" description="ABC transmembrane type-1" evidence="9">
    <location>
        <begin position="80"/>
        <end position="264"/>
    </location>
</feature>
<dbReference type="RefSeq" id="WP_088756768.1">
    <property type="nucleotide sequence ID" value="NZ_NJGV01000022.1"/>
</dbReference>
<feature type="transmembrane region" description="Helical" evidence="7">
    <location>
        <begin position="27"/>
        <end position="48"/>
    </location>
</feature>
<dbReference type="EMBL" id="NJGV01000022">
    <property type="protein sequence ID" value="OWY32920.1"/>
    <property type="molecule type" value="Genomic_DNA"/>
</dbReference>
<dbReference type="AlphaFoldDB" id="A0A225SQ67"/>
<keyword evidence="3" id="KW-1003">Cell membrane</keyword>
<dbReference type="CDD" id="cd06261">
    <property type="entry name" value="TM_PBP2"/>
    <property type="match status" value="1"/>
</dbReference>
<feature type="region of interest" description="Disordered" evidence="8">
    <location>
        <begin position="1"/>
        <end position="20"/>
    </location>
</feature>
<evidence type="ECO:0000256" key="4">
    <source>
        <dbReference type="ARBA" id="ARBA00022692"/>
    </source>
</evidence>
<evidence type="ECO:0000313" key="11">
    <source>
        <dbReference type="Proteomes" id="UP000214747"/>
    </source>
</evidence>
<accession>A0A225SQ67</accession>
<feature type="transmembrane region" description="Helical" evidence="7">
    <location>
        <begin position="88"/>
        <end position="109"/>
    </location>
</feature>
<dbReference type="SUPFAM" id="SSF161098">
    <property type="entry name" value="MetI-like"/>
    <property type="match status" value="1"/>
</dbReference>
<feature type="transmembrane region" description="Helical" evidence="7">
    <location>
        <begin position="241"/>
        <end position="260"/>
    </location>
</feature>
<feature type="transmembrane region" description="Helical" evidence="7">
    <location>
        <begin position="146"/>
        <end position="165"/>
    </location>
</feature>
<keyword evidence="2 7" id="KW-0813">Transport</keyword>
<feature type="compositionally biased region" description="Polar residues" evidence="8">
    <location>
        <begin position="1"/>
        <end position="18"/>
    </location>
</feature>
<organism evidence="10 11">
    <name type="scientific">Herbaspirillum aquaticum</name>
    <dbReference type="NCBI Taxonomy" id="568783"/>
    <lineage>
        <taxon>Bacteria</taxon>
        <taxon>Pseudomonadati</taxon>
        <taxon>Pseudomonadota</taxon>
        <taxon>Betaproteobacteria</taxon>
        <taxon>Burkholderiales</taxon>
        <taxon>Oxalobacteraceae</taxon>
        <taxon>Herbaspirillum</taxon>
    </lineage>
</organism>
<dbReference type="Pfam" id="PF00528">
    <property type="entry name" value="BPD_transp_1"/>
    <property type="match status" value="1"/>
</dbReference>
<dbReference type="GO" id="GO:0005886">
    <property type="term" value="C:plasma membrane"/>
    <property type="evidence" value="ECO:0007669"/>
    <property type="project" value="UniProtKB-SubCell"/>
</dbReference>
<evidence type="ECO:0000256" key="8">
    <source>
        <dbReference type="SAM" id="MobiDB-lite"/>
    </source>
</evidence>
<comment type="similarity">
    <text evidence="7">Belongs to the binding-protein-dependent transport system permease family.</text>
</comment>
<evidence type="ECO:0000256" key="1">
    <source>
        <dbReference type="ARBA" id="ARBA00004651"/>
    </source>
</evidence>
<dbReference type="Proteomes" id="UP000214747">
    <property type="component" value="Unassembled WGS sequence"/>
</dbReference>
<evidence type="ECO:0000256" key="6">
    <source>
        <dbReference type="ARBA" id="ARBA00023136"/>
    </source>
</evidence>
<keyword evidence="5 7" id="KW-1133">Transmembrane helix</keyword>
<dbReference type="Gene3D" id="1.10.3720.10">
    <property type="entry name" value="MetI-like"/>
    <property type="match status" value="1"/>
</dbReference>
<dbReference type="InterPro" id="IPR035906">
    <property type="entry name" value="MetI-like_sf"/>
</dbReference>
<evidence type="ECO:0000313" key="10">
    <source>
        <dbReference type="EMBL" id="OWY32920.1"/>
    </source>
</evidence>
<feature type="transmembrane region" description="Helical" evidence="7">
    <location>
        <begin position="121"/>
        <end position="140"/>
    </location>
</feature>
<protein>
    <submittedName>
        <fullName evidence="10">Nitrate ABC transporter permease</fullName>
    </submittedName>
</protein>
<sequence>MTQLTQTASPTAQESAMPSNLGRRMKAARPFLISVVAIVGGLVLWQLVSMTTSPLFLPSVSMTWAAALELVADGTLQQSVLASSGRILAGWGAGVAIGVPLGIFMGRFDLVRQLLDPYIEFFRFIPPIAFVTLAVIWLGPGELSKIALIFYTTVFIVTLNTIAGVQAVNPLRLRAAASLGAGQWKILTTVILPSTVPFMVTGARIAMGNSFLTVVSAEIVSAREGLGALIWTARNFSRTEWVFVGIIALGLLGYLFDRVLRIATRKLLARYL</sequence>
<dbReference type="FunFam" id="1.10.3720.10:FF:000003">
    <property type="entry name" value="Aliphatic sulfonate ABC transporter permease"/>
    <property type="match status" value="1"/>
</dbReference>
<dbReference type="PANTHER" id="PTHR30151:SF0">
    <property type="entry name" value="ABC TRANSPORTER PERMEASE PROTEIN MJ0413-RELATED"/>
    <property type="match status" value="1"/>
</dbReference>
<comment type="caution">
    <text evidence="10">The sequence shown here is derived from an EMBL/GenBank/DDBJ whole genome shotgun (WGS) entry which is preliminary data.</text>
</comment>
<proteinExistence type="inferred from homology"/>
<gene>
    <name evidence="10" type="ORF">CEJ45_19695</name>
</gene>
<evidence type="ECO:0000256" key="5">
    <source>
        <dbReference type="ARBA" id="ARBA00022989"/>
    </source>
</evidence>
<keyword evidence="6 7" id="KW-0472">Membrane</keyword>
<dbReference type="InterPro" id="IPR000515">
    <property type="entry name" value="MetI-like"/>
</dbReference>
<feature type="transmembrane region" description="Helical" evidence="7">
    <location>
        <begin position="186"/>
        <end position="207"/>
    </location>
</feature>
<comment type="subcellular location">
    <subcellularLocation>
        <location evidence="1 7">Cell membrane</location>
        <topology evidence="1 7">Multi-pass membrane protein</topology>
    </subcellularLocation>
</comment>
<keyword evidence="11" id="KW-1185">Reference proteome</keyword>
<dbReference type="PROSITE" id="PS50928">
    <property type="entry name" value="ABC_TM1"/>
    <property type="match status" value="1"/>
</dbReference>
<evidence type="ECO:0000256" key="2">
    <source>
        <dbReference type="ARBA" id="ARBA00022448"/>
    </source>
</evidence>
<dbReference type="PANTHER" id="PTHR30151">
    <property type="entry name" value="ALKANE SULFONATE ABC TRANSPORTER-RELATED, MEMBRANE SUBUNIT"/>
    <property type="match status" value="1"/>
</dbReference>
<evidence type="ECO:0000259" key="9">
    <source>
        <dbReference type="PROSITE" id="PS50928"/>
    </source>
</evidence>
<reference evidence="10 11" key="1">
    <citation type="journal article" date="2010" name="Int. J. Syst. Evol. Microbiol.">
        <title>Reclassification of Herbaspirillum putei as a later heterotypic synonym of Herbaspirillum huttiense, with the description of H. huttiense subsp. huttiense subsp. nov. and H. huttiense subsp. putei subsp. nov., comb. nov., and description of Herbaspirillum aquaticum sp. nov.</title>
        <authorList>
            <person name="Dobritsa A.P."/>
            <person name="Reddy M.C."/>
            <person name="Samadpour M."/>
        </authorList>
    </citation>
    <scope>NUCLEOTIDE SEQUENCE [LARGE SCALE GENOMIC DNA]</scope>
    <source>
        <strain evidence="10 11">IEH 4430</strain>
    </source>
</reference>
<keyword evidence="4 7" id="KW-0812">Transmembrane</keyword>
<evidence type="ECO:0000256" key="7">
    <source>
        <dbReference type="RuleBase" id="RU363032"/>
    </source>
</evidence>